<dbReference type="Proteomes" id="UP000504693">
    <property type="component" value="Chromosome"/>
</dbReference>
<dbReference type="EMBL" id="CP053921">
    <property type="protein sequence ID" value="QKG72268.1"/>
    <property type="molecule type" value="Genomic_DNA"/>
</dbReference>
<dbReference type="GO" id="GO:0016787">
    <property type="term" value="F:hydrolase activity"/>
    <property type="evidence" value="ECO:0007669"/>
    <property type="project" value="UniProtKB-KW"/>
</dbReference>
<gene>
    <name evidence="2" type="ORF">HQR01_13330</name>
</gene>
<dbReference type="PANTHER" id="PTHR46623">
    <property type="entry name" value="CARBOXYMETHYLENEBUTENOLIDASE-RELATED"/>
    <property type="match status" value="1"/>
</dbReference>
<dbReference type="Gene3D" id="3.40.50.1820">
    <property type="entry name" value="alpha/beta hydrolase"/>
    <property type="match status" value="1"/>
</dbReference>
<evidence type="ECO:0000313" key="2">
    <source>
        <dbReference type="EMBL" id="QKG72268.1"/>
    </source>
</evidence>
<dbReference type="SUPFAM" id="SSF53474">
    <property type="entry name" value="alpha/beta-Hydrolases"/>
    <property type="match status" value="1"/>
</dbReference>
<protein>
    <submittedName>
        <fullName evidence="2">Dienelactone hydrolase family protein</fullName>
    </submittedName>
</protein>
<dbReference type="InterPro" id="IPR051049">
    <property type="entry name" value="Dienelactone_hydrolase-like"/>
</dbReference>
<dbReference type="AlphaFoldDB" id="A0A7D4CNR8"/>
<dbReference type="Pfam" id="PF01738">
    <property type="entry name" value="DLH"/>
    <property type="match status" value="1"/>
</dbReference>
<name>A0A7D4CNR8_9SPHN</name>
<proteinExistence type="predicted"/>
<dbReference type="InterPro" id="IPR029058">
    <property type="entry name" value="AB_hydrolase_fold"/>
</dbReference>
<dbReference type="InterPro" id="IPR002925">
    <property type="entry name" value="Dienelactn_hydro"/>
</dbReference>
<evidence type="ECO:0000313" key="3">
    <source>
        <dbReference type="Proteomes" id="UP000504693"/>
    </source>
</evidence>
<evidence type="ECO:0000259" key="1">
    <source>
        <dbReference type="Pfam" id="PF01738"/>
    </source>
</evidence>
<reference evidence="2 3" key="1">
    <citation type="submission" date="2020-05" db="EMBL/GenBank/DDBJ databases">
        <title>Erythrobacter mangrovi sp. nov., isolated from rhizosphere soil of mangrove plant (Kandelia candel).</title>
        <authorList>
            <person name="Ye Y.H."/>
        </authorList>
    </citation>
    <scope>NUCLEOTIDE SEQUENCE [LARGE SCALE GENOMIC DNA]</scope>
    <source>
        <strain evidence="2 3">EB310</strain>
    </source>
</reference>
<dbReference type="KEGG" id="emv:HQR01_13330"/>
<keyword evidence="2" id="KW-0378">Hydrolase</keyword>
<dbReference type="RefSeq" id="WP_173215368.1">
    <property type="nucleotide sequence ID" value="NZ_CP053921.1"/>
</dbReference>
<dbReference type="PANTHER" id="PTHR46623:SF10">
    <property type="entry name" value="CARBOXYMETHYLENEBUTENOLIDASE HOMOLOG"/>
    <property type="match status" value="1"/>
</dbReference>
<feature type="domain" description="Dienelactone hydrolase" evidence="1">
    <location>
        <begin position="72"/>
        <end position="286"/>
    </location>
</feature>
<organism evidence="2 3">
    <name type="scientific">Erythrobacter mangrovi</name>
    <dbReference type="NCBI Taxonomy" id="2739433"/>
    <lineage>
        <taxon>Bacteria</taxon>
        <taxon>Pseudomonadati</taxon>
        <taxon>Pseudomonadota</taxon>
        <taxon>Alphaproteobacteria</taxon>
        <taxon>Sphingomonadales</taxon>
        <taxon>Erythrobacteraceae</taxon>
        <taxon>Erythrobacter/Porphyrobacter group</taxon>
        <taxon>Erythrobacter</taxon>
    </lineage>
</organism>
<sequence length="288" mass="30669">MCDEQQLARWAKDGLTRRHFGVGALAGVAVACAPSESTAGESTDGSIAERKVTFATPDGTMDGEFYHLATGKHPSVIFWPDIGGIRPAKRAMAKRLAQAGFAVLLANPYYRDVAGQQFEDFADFAGNGGWDKVTPWRSKFTLDTIQTDARACADWLLGQDAVDAARGIGTQGYCMTGSFAVVAPSAHDAIRAGGSFHGGGLVRAQGPSPHKVLRADAHYLIAIGQNDDARAPGDKDALREAADAAGTTAEIEVYPADHGWCVLDSPSYDEIQAERAWSRLLALYRAAL</sequence>
<accession>A0A7D4CNR8</accession>
<keyword evidence="3" id="KW-1185">Reference proteome</keyword>